<feature type="transmembrane region" description="Helical" evidence="7">
    <location>
        <begin position="270"/>
        <end position="292"/>
    </location>
</feature>
<feature type="transmembrane region" description="Helical" evidence="7">
    <location>
        <begin position="656"/>
        <end position="676"/>
    </location>
</feature>
<feature type="transmembrane region" description="Helical" evidence="7">
    <location>
        <begin position="753"/>
        <end position="771"/>
    </location>
</feature>
<evidence type="ECO:0000256" key="3">
    <source>
        <dbReference type="ARBA" id="ARBA00022475"/>
    </source>
</evidence>
<comment type="caution">
    <text evidence="9">The sequence shown here is derived from an EMBL/GenBank/DDBJ whole genome shotgun (WGS) entry which is preliminary data.</text>
</comment>
<keyword evidence="5 7" id="KW-1133">Transmembrane helix</keyword>
<proteinExistence type="inferred from homology"/>
<evidence type="ECO:0000313" key="9">
    <source>
        <dbReference type="EMBL" id="MFD0914829.1"/>
    </source>
</evidence>
<name>A0ABW3F8P2_9HYPH</name>
<comment type="similarity">
    <text evidence="2">Belongs to the ABC-4 integral membrane protein family. LolC/E subfamily.</text>
</comment>
<accession>A0ABW3F8P2</accession>
<protein>
    <submittedName>
        <fullName evidence="9">ABC transporter permease</fullName>
    </submittedName>
</protein>
<gene>
    <name evidence="9" type="ORF">ACFQ14_00245</name>
</gene>
<keyword evidence="10" id="KW-1185">Reference proteome</keyword>
<dbReference type="PROSITE" id="PS51257">
    <property type="entry name" value="PROKAR_LIPOPROTEIN"/>
    <property type="match status" value="1"/>
</dbReference>
<evidence type="ECO:0000259" key="8">
    <source>
        <dbReference type="Pfam" id="PF02687"/>
    </source>
</evidence>
<sequence length="788" mass="87138">MISALDKKLLRDLRRLWAQSLAVALVMACGVSTIIISVGAYRSLEETQRAFYDRYRFATVFASVVRAPRYLEREIKEISDVSSIELRIVKPVLLSVLGQTEPASGIAISIPDTRPLRVNKLYLRKGRLPEPARRNEVAVIETFARAHNFEIGDGFDVIMGGRRLSLTIVGTVLSPEHIYSIGPGDMVPDEKRYGIFFMSQKALSALFDLESAFNDVNLITLRDANLDNVVERLNRILAPYGGTGAYTREEQTSHAFLDSEFTQLSAMAKIIPPIFLGVAAYLVNMILSRLVALEREQVGLLKAIGYSNFAIGWHYSKLIIVIALVGIVIGSGFGLWVGRGLTRLYATFFSFPFLIFKQSLDLFAIAGGLTIGAALAGGAKAIYSIVVLPPAVAMRPPAPANYRNFLIGQLQRLGLFSQLSIMALRHLVRRPIRAAMTTVGISMSVALLITSLFSYDAIDSMVDTIFFRADRQDATILLAADAAPRAIYSIKKLPGILRAEPFRQTPIILTHENRSKRMALFGLPKSTELSRILDPQMEPYRLPTNGIILSEYLAETMQLNVGDTARITLLDKERREVALPVIGLSQGLVGLSAYTSLEGLNRLLRDGPRISGAHVTLDGADLVLIYREIKNTPEIAGVALRDLSRIQFQNTIEQNIYTQTTIFVLLAVIIAFGVVYNSARIQLSERARELASLRVFGFTRPEVSSVLMLELAILVFAAQPIGWVLGYGFSWSVTQGFSSDLFRIPLLINSDTYAYASLVVFASALISALVVRRRIDRLDLISVLKTRE</sequence>
<dbReference type="Pfam" id="PF02687">
    <property type="entry name" value="FtsX"/>
    <property type="match status" value="2"/>
</dbReference>
<evidence type="ECO:0000256" key="2">
    <source>
        <dbReference type="ARBA" id="ARBA00005236"/>
    </source>
</evidence>
<keyword evidence="4 7" id="KW-0812">Transmembrane</keyword>
<reference evidence="10" key="1">
    <citation type="journal article" date="2019" name="Int. J. Syst. Evol. Microbiol.">
        <title>The Global Catalogue of Microorganisms (GCM) 10K type strain sequencing project: providing services to taxonomists for standard genome sequencing and annotation.</title>
        <authorList>
            <consortium name="The Broad Institute Genomics Platform"/>
            <consortium name="The Broad Institute Genome Sequencing Center for Infectious Disease"/>
            <person name="Wu L."/>
            <person name="Ma J."/>
        </authorList>
    </citation>
    <scope>NUCLEOTIDE SEQUENCE [LARGE SCALE GENOMIC DNA]</scope>
    <source>
        <strain evidence="10">CCUG 60023</strain>
    </source>
</reference>
<feature type="transmembrane region" description="Helical" evidence="7">
    <location>
        <begin position="363"/>
        <end position="386"/>
    </location>
</feature>
<keyword evidence="3" id="KW-1003">Cell membrane</keyword>
<dbReference type="InterPro" id="IPR051447">
    <property type="entry name" value="Lipoprotein-release_system"/>
</dbReference>
<evidence type="ECO:0000256" key="1">
    <source>
        <dbReference type="ARBA" id="ARBA00004651"/>
    </source>
</evidence>
<evidence type="ECO:0000256" key="5">
    <source>
        <dbReference type="ARBA" id="ARBA00022989"/>
    </source>
</evidence>
<dbReference type="Proteomes" id="UP001597101">
    <property type="component" value="Unassembled WGS sequence"/>
</dbReference>
<feature type="transmembrane region" description="Helical" evidence="7">
    <location>
        <begin position="21"/>
        <end position="41"/>
    </location>
</feature>
<feature type="transmembrane region" description="Helical" evidence="7">
    <location>
        <begin position="706"/>
        <end position="733"/>
    </location>
</feature>
<evidence type="ECO:0000313" key="10">
    <source>
        <dbReference type="Proteomes" id="UP001597101"/>
    </source>
</evidence>
<evidence type="ECO:0000256" key="4">
    <source>
        <dbReference type="ARBA" id="ARBA00022692"/>
    </source>
</evidence>
<comment type="subcellular location">
    <subcellularLocation>
        <location evidence="1">Cell membrane</location>
        <topology evidence="1">Multi-pass membrane protein</topology>
    </subcellularLocation>
</comment>
<feature type="domain" description="ABC3 transporter permease C-terminal" evidence="8">
    <location>
        <begin position="274"/>
        <end position="386"/>
    </location>
</feature>
<feature type="domain" description="ABC3 transporter permease C-terminal" evidence="8">
    <location>
        <begin position="662"/>
        <end position="775"/>
    </location>
</feature>
<dbReference type="InterPro" id="IPR003838">
    <property type="entry name" value="ABC3_permease_C"/>
</dbReference>
<keyword evidence="6 7" id="KW-0472">Membrane</keyword>
<feature type="transmembrane region" description="Helical" evidence="7">
    <location>
        <begin position="313"/>
        <end position="334"/>
    </location>
</feature>
<dbReference type="EMBL" id="JBHTJV010000002">
    <property type="protein sequence ID" value="MFD0914829.1"/>
    <property type="molecule type" value="Genomic_DNA"/>
</dbReference>
<dbReference type="PANTHER" id="PTHR30489">
    <property type="entry name" value="LIPOPROTEIN-RELEASING SYSTEM TRANSMEMBRANE PROTEIN LOLE"/>
    <property type="match status" value="1"/>
</dbReference>
<evidence type="ECO:0000256" key="7">
    <source>
        <dbReference type="SAM" id="Phobius"/>
    </source>
</evidence>
<organism evidence="9 10">
    <name type="scientific">Pseudahrensia aquimaris</name>
    <dbReference type="NCBI Taxonomy" id="744461"/>
    <lineage>
        <taxon>Bacteria</taxon>
        <taxon>Pseudomonadati</taxon>
        <taxon>Pseudomonadota</taxon>
        <taxon>Alphaproteobacteria</taxon>
        <taxon>Hyphomicrobiales</taxon>
        <taxon>Ahrensiaceae</taxon>
        <taxon>Pseudahrensia</taxon>
    </lineage>
</organism>
<dbReference type="RefSeq" id="WP_377210689.1">
    <property type="nucleotide sequence ID" value="NZ_JBHTJV010000002.1"/>
</dbReference>
<feature type="transmembrane region" description="Helical" evidence="7">
    <location>
        <begin position="436"/>
        <end position="455"/>
    </location>
</feature>
<evidence type="ECO:0000256" key="6">
    <source>
        <dbReference type="ARBA" id="ARBA00023136"/>
    </source>
</evidence>
<dbReference type="PANTHER" id="PTHR30489:SF0">
    <property type="entry name" value="LIPOPROTEIN-RELEASING SYSTEM TRANSMEMBRANE PROTEIN LOLE"/>
    <property type="match status" value="1"/>
</dbReference>